<protein>
    <submittedName>
        <fullName evidence="3">Flavodoxin family protein</fullName>
    </submittedName>
</protein>
<dbReference type="Gene3D" id="3.40.50.360">
    <property type="match status" value="1"/>
</dbReference>
<keyword evidence="4" id="KW-1185">Reference proteome</keyword>
<comment type="caution">
    <text evidence="3">The sequence shown here is derived from an EMBL/GenBank/DDBJ whole genome shotgun (WGS) entry which is preliminary data.</text>
</comment>
<sequence>MTNLSKQSFGQQTNKQVIQRQASATDGEIDGQPIMAYQLGKSAGEWRHGAGTKSDNQDTNSQNQPTRRLTKTAKSLIIYFSRSGSTELLASKLAQQTHADLLEIVVKHHYSANYQQTLSRANAERESADFPTLNMQVPDLSQYDTVYLGYPIWAMTLSHPMTAFLEAYGNQLTHKQLAPFMTEGGYGQGDSVERIKAILKADGAQANRFTSALVVDGNKVDHADQRVATWVAQVQSNN</sequence>
<dbReference type="RefSeq" id="WP_223877365.1">
    <property type="nucleotide sequence ID" value="NZ_BJDK01000040.1"/>
</dbReference>
<dbReference type="PANTHER" id="PTHR39201">
    <property type="entry name" value="EXPORTED PROTEIN-RELATED"/>
    <property type="match status" value="1"/>
</dbReference>
<dbReference type="PANTHER" id="PTHR39201:SF1">
    <property type="entry name" value="FLAVODOXIN-LIKE DOMAIN-CONTAINING PROTEIN"/>
    <property type="match status" value="1"/>
</dbReference>
<dbReference type="InterPro" id="IPR008254">
    <property type="entry name" value="Flavodoxin/NO_synth"/>
</dbReference>
<gene>
    <name evidence="3" type="ORF">ACFP3T_13985</name>
</gene>
<evidence type="ECO:0000313" key="3">
    <source>
        <dbReference type="EMBL" id="MFC6165776.1"/>
    </source>
</evidence>
<evidence type="ECO:0000259" key="2">
    <source>
        <dbReference type="PROSITE" id="PS50902"/>
    </source>
</evidence>
<dbReference type="SUPFAM" id="SSF52218">
    <property type="entry name" value="Flavoproteins"/>
    <property type="match status" value="1"/>
</dbReference>
<feature type="region of interest" description="Disordered" evidence="1">
    <location>
        <begin position="45"/>
        <end position="68"/>
    </location>
</feature>
<dbReference type="Pfam" id="PF12682">
    <property type="entry name" value="Flavodoxin_4"/>
    <property type="match status" value="1"/>
</dbReference>
<evidence type="ECO:0000256" key="1">
    <source>
        <dbReference type="SAM" id="MobiDB-lite"/>
    </source>
</evidence>
<feature type="compositionally biased region" description="Polar residues" evidence="1">
    <location>
        <begin position="53"/>
        <end position="67"/>
    </location>
</feature>
<reference evidence="4" key="1">
    <citation type="journal article" date="2019" name="Int. J. Syst. Evol. Microbiol.">
        <title>The Global Catalogue of Microorganisms (GCM) 10K type strain sequencing project: providing services to taxonomists for standard genome sequencing and annotation.</title>
        <authorList>
            <consortium name="The Broad Institute Genomics Platform"/>
            <consortium name="The Broad Institute Genome Sequencing Center for Infectious Disease"/>
            <person name="Wu L."/>
            <person name="Ma J."/>
        </authorList>
    </citation>
    <scope>NUCLEOTIDE SEQUENCE [LARGE SCALE GENOMIC DNA]</scope>
    <source>
        <strain evidence="4">CCM 8932</strain>
    </source>
</reference>
<dbReference type="PROSITE" id="PS50902">
    <property type="entry name" value="FLAVODOXIN_LIKE"/>
    <property type="match status" value="1"/>
</dbReference>
<dbReference type="Proteomes" id="UP001596253">
    <property type="component" value="Unassembled WGS sequence"/>
</dbReference>
<feature type="compositionally biased region" description="Polar residues" evidence="1">
    <location>
        <begin position="1"/>
        <end position="24"/>
    </location>
</feature>
<organism evidence="3 4">
    <name type="scientific">Lactiplantibacillus dongliensis</name>
    <dbReference type="NCBI Taxonomy" id="2559919"/>
    <lineage>
        <taxon>Bacteria</taxon>
        <taxon>Bacillati</taxon>
        <taxon>Bacillota</taxon>
        <taxon>Bacilli</taxon>
        <taxon>Lactobacillales</taxon>
        <taxon>Lactobacillaceae</taxon>
        <taxon>Lactiplantibacillus</taxon>
    </lineage>
</organism>
<feature type="region of interest" description="Disordered" evidence="1">
    <location>
        <begin position="1"/>
        <end position="31"/>
    </location>
</feature>
<dbReference type="EMBL" id="JBHSSD010000059">
    <property type="protein sequence ID" value="MFC6165776.1"/>
    <property type="molecule type" value="Genomic_DNA"/>
</dbReference>
<evidence type="ECO:0000313" key="4">
    <source>
        <dbReference type="Proteomes" id="UP001596253"/>
    </source>
</evidence>
<feature type="domain" description="Flavodoxin-like" evidence="2">
    <location>
        <begin position="75"/>
        <end position="235"/>
    </location>
</feature>
<accession>A0ABW1R789</accession>
<proteinExistence type="predicted"/>
<dbReference type="InterPro" id="IPR029039">
    <property type="entry name" value="Flavoprotein-like_sf"/>
</dbReference>
<name>A0ABW1R789_9LACO</name>